<feature type="compositionally biased region" description="Polar residues" evidence="1">
    <location>
        <begin position="336"/>
        <end position="374"/>
    </location>
</feature>
<feature type="region of interest" description="Disordered" evidence="1">
    <location>
        <begin position="90"/>
        <end position="277"/>
    </location>
</feature>
<evidence type="ECO:0000256" key="1">
    <source>
        <dbReference type="SAM" id="MobiDB-lite"/>
    </source>
</evidence>
<evidence type="ECO:0000259" key="2">
    <source>
        <dbReference type="PROSITE" id="PS51644"/>
    </source>
</evidence>
<proteinExistence type="predicted"/>
<sequence length="471" mass="52747">MELSEVKLVVRGLLMSAQNGLSVRQLMKDFADEEGTPIPFKELGFTNPIAFLLSIPDVVRFHTGSPDINCMAYPVASDNNRHIAELVAGQTSKKRTRSKSLRRPVSRPGYNRSYGTHPSKDYYSSYNNSSESRFPPSWQKEYVSNFSKTNSYSTQRERTSRDYETSKYQDKENSQNNNARSYPTRSRSSPNRTPPNRDDYYHQQYEDNNEPHEKGKAGPTPSENDACKEKSMSYDSTNKPSANFPRSHDTNVPISSASQSNTNESRPALSISNISPSVPKPVAKFIAKFSNTSQGPPPLDKANSNMETTSKYSSEANLPNPVPPKDPPVKLPPYIQSVTSAPNVSPGLQSTYPSSQGQTMSHMSQASQQPSSHTNRSHLYITTTPRPGMNQPVNCFMNQPRPLLSLPYCMPQGIDSSMYLNLLNQKSKNIQESHLEYVGAPQVQYFHQPSHLNYQQTPPTSHLNYQQTSTS</sequence>
<accession>A0A8D8PZC0</accession>
<evidence type="ECO:0000313" key="3">
    <source>
        <dbReference type="EMBL" id="CAG6619686.1"/>
    </source>
</evidence>
<feature type="domain" description="HTH OST-type" evidence="2">
    <location>
        <begin position="2"/>
        <end position="76"/>
    </location>
</feature>
<reference evidence="3" key="1">
    <citation type="submission" date="2021-05" db="EMBL/GenBank/DDBJ databases">
        <authorList>
            <person name="Alioto T."/>
            <person name="Alioto T."/>
            <person name="Gomez Garrido J."/>
        </authorList>
    </citation>
    <scope>NUCLEOTIDE SEQUENCE</scope>
</reference>
<feature type="compositionally biased region" description="Basic residues" evidence="1">
    <location>
        <begin position="92"/>
        <end position="105"/>
    </location>
</feature>
<feature type="compositionally biased region" description="Polar residues" evidence="1">
    <location>
        <begin position="142"/>
        <end position="154"/>
    </location>
</feature>
<dbReference type="InterPro" id="IPR025605">
    <property type="entry name" value="OST-HTH/LOTUS_dom"/>
</dbReference>
<dbReference type="Pfam" id="PF12872">
    <property type="entry name" value="OST-HTH"/>
    <property type="match status" value="1"/>
</dbReference>
<feature type="region of interest" description="Disordered" evidence="1">
    <location>
        <begin position="289"/>
        <end position="375"/>
    </location>
</feature>
<feature type="compositionally biased region" description="Pro residues" evidence="1">
    <location>
        <begin position="320"/>
        <end position="331"/>
    </location>
</feature>
<feature type="compositionally biased region" description="Basic and acidic residues" evidence="1">
    <location>
        <begin position="155"/>
        <end position="173"/>
    </location>
</feature>
<name>A0A8D8PZC0_9HEMI</name>
<dbReference type="CDD" id="cd09972">
    <property type="entry name" value="LOTUS_TDRD_OSKAR"/>
    <property type="match status" value="1"/>
</dbReference>
<feature type="compositionally biased region" description="Polar residues" evidence="1">
    <location>
        <begin position="250"/>
        <end position="276"/>
    </location>
</feature>
<dbReference type="Gene3D" id="3.30.420.610">
    <property type="entry name" value="LOTUS domain-like"/>
    <property type="match status" value="1"/>
</dbReference>
<dbReference type="AlphaFoldDB" id="A0A8D8PZC0"/>
<organism evidence="3">
    <name type="scientific">Cacopsylla melanoneura</name>
    <dbReference type="NCBI Taxonomy" id="428564"/>
    <lineage>
        <taxon>Eukaryota</taxon>
        <taxon>Metazoa</taxon>
        <taxon>Ecdysozoa</taxon>
        <taxon>Arthropoda</taxon>
        <taxon>Hexapoda</taxon>
        <taxon>Insecta</taxon>
        <taxon>Pterygota</taxon>
        <taxon>Neoptera</taxon>
        <taxon>Paraneoptera</taxon>
        <taxon>Hemiptera</taxon>
        <taxon>Sternorrhyncha</taxon>
        <taxon>Psylloidea</taxon>
        <taxon>Psyllidae</taxon>
        <taxon>Psyllinae</taxon>
        <taxon>Cacopsylla</taxon>
    </lineage>
</organism>
<protein>
    <submittedName>
        <fullName evidence="3">Tudor domain-containing protein 7</fullName>
    </submittedName>
</protein>
<feature type="compositionally biased region" description="Polar residues" evidence="1">
    <location>
        <begin position="174"/>
        <end position="191"/>
    </location>
</feature>
<feature type="compositionally biased region" description="Polar residues" evidence="1">
    <location>
        <begin position="302"/>
        <end position="316"/>
    </location>
</feature>
<dbReference type="InterPro" id="IPR041966">
    <property type="entry name" value="LOTUS-like"/>
</dbReference>
<feature type="compositionally biased region" description="Low complexity" evidence="1">
    <location>
        <begin position="122"/>
        <end position="132"/>
    </location>
</feature>
<feature type="compositionally biased region" description="Basic and acidic residues" evidence="1">
    <location>
        <begin position="195"/>
        <end position="216"/>
    </location>
</feature>
<dbReference type="EMBL" id="HBUF01045996">
    <property type="protein sequence ID" value="CAG6619686.1"/>
    <property type="molecule type" value="Transcribed_RNA"/>
</dbReference>
<dbReference type="PROSITE" id="PS51644">
    <property type="entry name" value="HTH_OST"/>
    <property type="match status" value="1"/>
</dbReference>